<feature type="transmembrane region" description="Helical" evidence="1">
    <location>
        <begin position="258"/>
        <end position="279"/>
    </location>
</feature>
<sequence>MSLPGPDARVVELRVPGLIGVDGDELLDSVAAVTVAGDETGEIVRPADRLRRPVAGPVLHALGRAIPRTVEGYLWHKMTSGGATKAAWALLFPFSLANVAHGMLPPAPEGSRVARVLVTLSQAVLRVFGLLLTALFVTQVGVISLDLLAAQCLAPGTGCLAAVPDVAREGEIARTLFGMLPPLLVIVALYRVSAGSWQRTGIPVMTALSRPSPDAVPGHSLYPHRNAGVLRGLHTMAALACVALLPLGGVFTPPSGTAAFVVWLIALGFFGLTAVATMLLDDIADWLRTLLPSVIVAGLLIVGVALVVVAALIGSPLTAGAASGTSATTLPGVDAMAEGLIVLLLAAAAVFGVVLAPLALLARRQWRTLPHRLRPWLGGWVAAPTVVLACLLGAGFGAGAAITVRQLLGGRELVLPPSYTLLTVLWGAGTVIAALLWAGMYLVAIPLRKRLRGIPRIVRILQTDAREQRTAADAWATAIIERKHLHRLVAAMVLLLGVGAVPLVALRVTDRPLPVWLEPFAGLGVVALGLLAAGLVRTVYAAVRYPRRRRHLGALADLVFFWPRRAHPIVPPSYAVKVVPDLVERVRYHLREPETRVVLAGYSHGGLLAMIAAARLSTELSDQERERVGLITAGTPAQWGYQRAFPSLLSPATLGTLYGALDGRWRGLCRGTDSFGGGVTTWRHQVVGGQLLGIGYLTDGTIGPLPAAVRGRANSLVLGGDHWLADPVPHVEECRRWAAGVLRHTDYLVDPEWDRAVAMAAGLEIPGTAVRPAQEQTSLFPDLPRPNGGGVR</sequence>
<feature type="transmembrane region" description="Helical" evidence="1">
    <location>
        <begin position="424"/>
        <end position="447"/>
    </location>
</feature>
<feature type="transmembrane region" description="Helical" evidence="1">
    <location>
        <begin position="291"/>
        <end position="313"/>
    </location>
</feature>
<reference evidence="3" key="1">
    <citation type="journal article" date="2019" name="Int. J. Syst. Evol. Microbiol.">
        <title>The Global Catalogue of Microorganisms (GCM) 10K type strain sequencing project: providing services to taxonomists for standard genome sequencing and annotation.</title>
        <authorList>
            <consortium name="The Broad Institute Genomics Platform"/>
            <consortium name="The Broad Institute Genome Sequencing Center for Infectious Disease"/>
            <person name="Wu L."/>
            <person name="Ma J."/>
        </authorList>
    </citation>
    <scope>NUCLEOTIDE SEQUENCE [LARGE SCALE GENOMIC DNA]</scope>
    <source>
        <strain evidence="3">KCTC 32255</strain>
    </source>
</reference>
<dbReference type="Proteomes" id="UP001596337">
    <property type="component" value="Unassembled WGS sequence"/>
</dbReference>
<feature type="transmembrane region" description="Helical" evidence="1">
    <location>
        <begin position="116"/>
        <end position="137"/>
    </location>
</feature>
<protein>
    <recommendedName>
        <fullName evidence="4">Integral membrane protein</fullName>
    </recommendedName>
</protein>
<feature type="transmembrane region" description="Helical" evidence="1">
    <location>
        <begin position="520"/>
        <end position="543"/>
    </location>
</feature>
<keyword evidence="3" id="KW-1185">Reference proteome</keyword>
<dbReference type="Gene3D" id="3.40.50.1820">
    <property type="entry name" value="alpha/beta hydrolase"/>
    <property type="match status" value="1"/>
</dbReference>
<evidence type="ECO:0000256" key="1">
    <source>
        <dbReference type="SAM" id="Phobius"/>
    </source>
</evidence>
<proteinExistence type="predicted"/>
<feature type="transmembrane region" description="Helical" evidence="1">
    <location>
        <begin position="172"/>
        <end position="190"/>
    </location>
</feature>
<evidence type="ECO:0000313" key="2">
    <source>
        <dbReference type="EMBL" id="MFC6867498.1"/>
    </source>
</evidence>
<gene>
    <name evidence="2" type="ORF">ACFQGD_10080</name>
</gene>
<feature type="transmembrane region" description="Helical" evidence="1">
    <location>
        <begin position="381"/>
        <end position="404"/>
    </location>
</feature>
<evidence type="ECO:0000313" key="3">
    <source>
        <dbReference type="Proteomes" id="UP001596337"/>
    </source>
</evidence>
<dbReference type="RefSeq" id="WP_345405491.1">
    <property type="nucleotide sequence ID" value="NZ_BAABLA010000120.1"/>
</dbReference>
<dbReference type="EMBL" id="JBHSXX010000001">
    <property type="protein sequence ID" value="MFC6867498.1"/>
    <property type="molecule type" value="Genomic_DNA"/>
</dbReference>
<accession>A0ABW2BYZ9</accession>
<keyword evidence="1" id="KW-0472">Membrane</keyword>
<dbReference type="SUPFAM" id="SSF53474">
    <property type="entry name" value="alpha/beta-Hydrolases"/>
    <property type="match status" value="1"/>
</dbReference>
<name>A0ABW2BYZ9_9PSEU</name>
<evidence type="ECO:0008006" key="4">
    <source>
        <dbReference type="Google" id="ProtNLM"/>
    </source>
</evidence>
<organism evidence="2 3">
    <name type="scientific">Haloechinothrix salitolerans</name>
    <dbReference type="NCBI Taxonomy" id="926830"/>
    <lineage>
        <taxon>Bacteria</taxon>
        <taxon>Bacillati</taxon>
        <taxon>Actinomycetota</taxon>
        <taxon>Actinomycetes</taxon>
        <taxon>Pseudonocardiales</taxon>
        <taxon>Pseudonocardiaceae</taxon>
        <taxon>Haloechinothrix</taxon>
    </lineage>
</organism>
<comment type="caution">
    <text evidence="2">The sequence shown here is derived from an EMBL/GenBank/DDBJ whole genome shotgun (WGS) entry which is preliminary data.</text>
</comment>
<keyword evidence="1" id="KW-1133">Transmembrane helix</keyword>
<feature type="transmembrane region" description="Helical" evidence="1">
    <location>
        <begin position="340"/>
        <end position="361"/>
    </location>
</feature>
<keyword evidence="1" id="KW-0812">Transmembrane</keyword>
<dbReference type="InterPro" id="IPR029058">
    <property type="entry name" value="AB_hydrolase_fold"/>
</dbReference>
<feature type="transmembrane region" description="Helical" evidence="1">
    <location>
        <begin position="233"/>
        <end position="252"/>
    </location>
</feature>
<feature type="transmembrane region" description="Helical" evidence="1">
    <location>
        <begin position="488"/>
        <end position="508"/>
    </location>
</feature>